<dbReference type="Proteomes" id="UP000319213">
    <property type="component" value="Unassembled WGS sequence"/>
</dbReference>
<keyword evidence="3" id="KW-1185">Reference proteome</keyword>
<dbReference type="AlphaFoldDB" id="A0A543IY51"/>
<organism evidence="2 3">
    <name type="scientific">Thermopolyspora flexuosa</name>
    <dbReference type="NCBI Taxonomy" id="103836"/>
    <lineage>
        <taxon>Bacteria</taxon>
        <taxon>Bacillati</taxon>
        <taxon>Actinomycetota</taxon>
        <taxon>Actinomycetes</taxon>
        <taxon>Streptosporangiales</taxon>
        <taxon>Streptosporangiaceae</taxon>
        <taxon>Thermopolyspora</taxon>
    </lineage>
</organism>
<evidence type="ECO:0008006" key="4">
    <source>
        <dbReference type="Google" id="ProtNLM"/>
    </source>
</evidence>
<evidence type="ECO:0000313" key="2">
    <source>
        <dbReference type="EMBL" id="TQM75505.1"/>
    </source>
</evidence>
<feature type="transmembrane region" description="Helical" evidence="1">
    <location>
        <begin position="387"/>
        <end position="406"/>
    </location>
</feature>
<accession>A0A543IY51</accession>
<gene>
    <name evidence="2" type="ORF">FHX40_2215</name>
</gene>
<name>A0A543IY51_9ACTN</name>
<dbReference type="EMBL" id="VFPQ01000001">
    <property type="protein sequence ID" value="TQM75505.1"/>
    <property type="molecule type" value="Genomic_DNA"/>
</dbReference>
<sequence length="426" mass="46216">MKEPTPGRVLRRVRRLLAVLISLCALTGMLRLVLPATAATGEPPGVYRQLAFIRAALEDGAAEEAQRLFPEGYFFSHVLYGLAWIELGEREPGHRREAPASARWALDRLESPAGREPFDPALTPAHGVFYRGWINWLRGGLLKLQQPQERDPDQVRRFAADSAEIAEAFRASATPYLEAYPGQAWPVDSTVAIASLRLHDSLLTPRFGDTVARWLGQVRRGLDPATGLIPHRVDAATGEALEGARGSSQALINRFLIDVDPAFAREQYLRFRDRFLAFPLGLGPAVREYPHGTDGPADVDSGPLLLGVSLSATVVTLGAAQAHGDHSLAAALANYGELAGLPVDTPSTKRYAFGLLPIGDAFLAWSKTAHPWVAEAPSSPPEAVSSWWRVPLLVLLAVVGAAPWVPAMLRRRSRGRAAVRTVPDTA</sequence>
<comment type="caution">
    <text evidence="2">The sequence shown here is derived from an EMBL/GenBank/DDBJ whole genome shotgun (WGS) entry which is preliminary data.</text>
</comment>
<dbReference type="RefSeq" id="WP_142259510.1">
    <property type="nucleotide sequence ID" value="NZ_BMPV01000001.1"/>
</dbReference>
<reference evidence="2 3" key="1">
    <citation type="submission" date="2019-06" db="EMBL/GenBank/DDBJ databases">
        <title>Sequencing the genomes of 1000 actinobacteria strains.</title>
        <authorList>
            <person name="Klenk H.-P."/>
        </authorList>
    </citation>
    <scope>NUCLEOTIDE SEQUENCE [LARGE SCALE GENOMIC DNA]</scope>
    <source>
        <strain evidence="2 3">DSM 43186</strain>
    </source>
</reference>
<keyword evidence="1" id="KW-0812">Transmembrane</keyword>
<evidence type="ECO:0000256" key="1">
    <source>
        <dbReference type="SAM" id="Phobius"/>
    </source>
</evidence>
<dbReference type="OrthoDB" id="871494at2"/>
<proteinExistence type="predicted"/>
<keyword evidence="1" id="KW-1133">Transmembrane helix</keyword>
<protein>
    <recommendedName>
        <fullName evidence="4">DUF2264 domain-containing protein</fullName>
    </recommendedName>
</protein>
<evidence type="ECO:0000313" key="3">
    <source>
        <dbReference type="Proteomes" id="UP000319213"/>
    </source>
</evidence>
<keyword evidence="1" id="KW-0472">Membrane</keyword>